<evidence type="ECO:0000256" key="5">
    <source>
        <dbReference type="ARBA" id="ARBA00023136"/>
    </source>
</evidence>
<dbReference type="Pfam" id="PF02588">
    <property type="entry name" value="YitT_membrane"/>
    <property type="match status" value="1"/>
</dbReference>
<keyword evidence="5" id="KW-0472">Membrane</keyword>
<dbReference type="Proteomes" id="UP000216961">
    <property type="component" value="Unassembled WGS sequence"/>
</dbReference>
<dbReference type="AlphaFoldDB" id="A0A268F966"/>
<sequence length="222" mass="24699">MIFLRKKKPVTYSPYRFRRICRQYSFILLGAIIQGCAMGIFLFPNSIPSGGAGGLTVLFHYFFNIPLSIILWIINSSMLLFALHFLGGSSAVGTLFGITITSIAVNLSQAYFSTPFSNVWIDMLMGSLVLGTGIGILLRQGVSNGGIGVIALIISKYRNINPGRPLFWINGVIFVITAYIIDWQIVIQALICQWLSTQIVAYLYNLRIRLPIPGPAFAWRKK</sequence>
<evidence type="ECO:0000313" key="7">
    <source>
        <dbReference type="Proteomes" id="UP000216961"/>
    </source>
</evidence>
<dbReference type="KEGG" id="bcir:C2I06_01340"/>
<evidence type="ECO:0000256" key="1">
    <source>
        <dbReference type="ARBA" id="ARBA00004651"/>
    </source>
</evidence>
<organism evidence="6 7">
    <name type="scientific">Niallia circulans</name>
    <name type="common">Bacillus circulans</name>
    <dbReference type="NCBI Taxonomy" id="1397"/>
    <lineage>
        <taxon>Bacteria</taxon>
        <taxon>Bacillati</taxon>
        <taxon>Bacillota</taxon>
        <taxon>Bacilli</taxon>
        <taxon>Bacillales</taxon>
        <taxon>Bacillaceae</taxon>
        <taxon>Niallia</taxon>
    </lineage>
</organism>
<dbReference type="EMBL" id="NPBQ01000105">
    <property type="protein sequence ID" value="PAD81916.1"/>
    <property type="molecule type" value="Genomic_DNA"/>
</dbReference>
<evidence type="ECO:0000256" key="2">
    <source>
        <dbReference type="ARBA" id="ARBA00022475"/>
    </source>
</evidence>
<keyword evidence="4" id="KW-1133">Transmembrane helix</keyword>
<reference evidence="6 7" key="1">
    <citation type="submission" date="2017-07" db="EMBL/GenBank/DDBJ databases">
        <title>Isolation and whole genome analysis of endospore-forming bacteria from heroin.</title>
        <authorList>
            <person name="Kalinowski J."/>
            <person name="Ahrens B."/>
            <person name="Al-Dilaimi A."/>
            <person name="Winkler A."/>
            <person name="Wibberg D."/>
            <person name="Schleenbecker U."/>
            <person name="Ruckert C."/>
            <person name="Wolfel R."/>
            <person name="Grass G."/>
        </authorList>
    </citation>
    <scope>NUCLEOTIDE SEQUENCE [LARGE SCALE GENOMIC DNA]</scope>
    <source>
        <strain evidence="6 7">7521-2</strain>
    </source>
</reference>
<evidence type="ECO:0000256" key="3">
    <source>
        <dbReference type="ARBA" id="ARBA00022692"/>
    </source>
</evidence>
<accession>A0A268F966</accession>
<dbReference type="InterPro" id="IPR051461">
    <property type="entry name" value="UPF0750_membrane"/>
</dbReference>
<dbReference type="InterPro" id="IPR003740">
    <property type="entry name" value="YitT"/>
</dbReference>
<keyword evidence="3" id="KW-0812">Transmembrane</keyword>
<dbReference type="PANTHER" id="PTHR33545">
    <property type="entry name" value="UPF0750 MEMBRANE PROTEIN YITT-RELATED"/>
    <property type="match status" value="1"/>
</dbReference>
<protein>
    <submittedName>
        <fullName evidence="6">Membrane protein</fullName>
    </submittedName>
</protein>
<keyword evidence="2" id="KW-1003">Cell membrane</keyword>
<proteinExistence type="predicted"/>
<evidence type="ECO:0000313" key="6">
    <source>
        <dbReference type="EMBL" id="PAD81916.1"/>
    </source>
</evidence>
<name>A0A268F966_NIACI</name>
<comment type="subcellular location">
    <subcellularLocation>
        <location evidence="1">Cell membrane</location>
        <topology evidence="1">Multi-pass membrane protein</topology>
    </subcellularLocation>
</comment>
<dbReference type="PANTHER" id="PTHR33545:SF9">
    <property type="entry name" value="UPF0750 MEMBRANE PROTEIN YITE"/>
    <property type="match status" value="1"/>
</dbReference>
<gene>
    <name evidence="6" type="ORF">CHH57_17415</name>
</gene>
<evidence type="ECO:0000256" key="4">
    <source>
        <dbReference type="ARBA" id="ARBA00022989"/>
    </source>
</evidence>
<comment type="caution">
    <text evidence="6">The sequence shown here is derived from an EMBL/GenBank/DDBJ whole genome shotgun (WGS) entry which is preliminary data.</text>
</comment>
<dbReference type="GO" id="GO:0005886">
    <property type="term" value="C:plasma membrane"/>
    <property type="evidence" value="ECO:0007669"/>
    <property type="project" value="UniProtKB-SubCell"/>
</dbReference>